<dbReference type="InterPro" id="IPR041442">
    <property type="entry name" value="PIH1D1/2/3_CS-like"/>
</dbReference>
<evidence type="ECO:0000313" key="5">
    <source>
        <dbReference type="EMBL" id="ORZ32862.1"/>
    </source>
</evidence>
<dbReference type="InterPro" id="IPR050734">
    <property type="entry name" value="PIH1/Kintoun_subfamily"/>
</dbReference>
<dbReference type="EMBL" id="MCFL01000041">
    <property type="protein sequence ID" value="ORZ32862.1"/>
    <property type="molecule type" value="Genomic_DNA"/>
</dbReference>
<comment type="caution">
    <text evidence="5">The sequence shown here is derived from an EMBL/GenBank/DDBJ whole genome shotgun (WGS) entry which is preliminary data.</text>
</comment>
<comment type="similarity">
    <text evidence="1">Belongs to the PIH1 family.</text>
</comment>
<dbReference type="PANTHER" id="PTHR22997:SF3">
    <property type="entry name" value="PROTEIN KINTOUN"/>
    <property type="match status" value="1"/>
</dbReference>
<dbReference type="STRING" id="765915.A0A1Y2HIG5"/>
<feature type="region of interest" description="Disordered" evidence="2">
    <location>
        <begin position="281"/>
        <end position="311"/>
    </location>
</feature>
<proteinExistence type="inferred from homology"/>
<dbReference type="OrthoDB" id="5135119at2759"/>
<dbReference type="Pfam" id="PF08190">
    <property type="entry name" value="PIH1"/>
    <property type="match status" value="2"/>
</dbReference>
<protein>
    <submittedName>
        <fullName evidence="5">Pre-RNA processing PIH1/Nop17-domain-containing protein</fullName>
    </submittedName>
</protein>
<dbReference type="PANTHER" id="PTHR22997">
    <property type="entry name" value="PIH1 DOMAIN-CONTAINING PROTEIN 1"/>
    <property type="match status" value="1"/>
</dbReference>
<evidence type="ECO:0000259" key="4">
    <source>
        <dbReference type="Pfam" id="PF18201"/>
    </source>
</evidence>
<feature type="compositionally biased region" description="Low complexity" evidence="2">
    <location>
        <begin position="290"/>
        <end position="305"/>
    </location>
</feature>
<gene>
    <name evidence="5" type="ORF">BCR44DRAFT_92532</name>
</gene>
<dbReference type="Proteomes" id="UP000193411">
    <property type="component" value="Unassembled WGS sequence"/>
</dbReference>
<dbReference type="CDD" id="cd00298">
    <property type="entry name" value="ACD_sHsps_p23-like"/>
    <property type="match status" value="1"/>
</dbReference>
<name>A0A1Y2HIG5_9FUNG</name>
<dbReference type="Pfam" id="PF18201">
    <property type="entry name" value="PIH1_CS"/>
    <property type="match status" value="1"/>
</dbReference>
<feature type="domain" description="PIH1 N-terminal" evidence="3">
    <location>
        <begin position="84"/>
        <end position="192"/>
    </location>
</feature>
<keyword evidence="6" id="KW-1185">Reference proteome</keyword>
<dbReference type="GO" id="GO:0005737">
    <property type="term" value="C:cytoplasm"/>
    <property type="evidence" value="ECO:0007669"/>
    <property type="project" value="TreeGrafter"/>
</dbReference>
<dbReference type="AlphaFoldDB" id="A0A1Y2HIG5"/>
<reference evidence="5 6" key="1">
    <citation type="submission" date="2016-07" db="EMBL/GenBank/DDBJ databases">
        <title>Pervasive Adenine N6-methylation of Active Genes in Fungi.</title>
        <authorList>
            <consortium name="DOE Joint Genome Institute"/>
            <person name="Mondo S.J."/>
            <person name="Dannebaum R.O."/>
            <person name="Kuo R.C."/>
            <person name="Labutti K."/>
            <person name="Haridas S."/>
            <person name="Kuo A."/>
            <person name="Salamov A."/>
            <person name="Ahrendt S.R."/>
            <person name="Lipzen A."/>
            <person name="Sullivan W."/>
            <person name="Andreopoulos W.B."/>
            <person name="Clum A."/>
            <person name="Lindquist E."/>
            <person name="Daum C."/>
            <person name="Ramamoorthy G.K."/>
            <person name="Gryganskyi A."/>
            <person name="Culley D."/>
            <person name="Magnuson J.K."/>
            <person name="James T.Y."/>
            <person name="O'Malley M.A."/>
            <person name="Stajich J.E."/>
            <person name="Spatafora J.W."/>
            <person name="Visel A."/>
            <person name="Grigoriev I.V."/>
        </authorList>
    </citation>
    <scope>NUCLEOTIDE SEQUENCE [LARGE SCALE GENOMIC DNA]</scope>
    <source>
        <strain evidence="5 6">PL171</strain>
    </source>
</reference>
<feature type="domain" description="PIH1D1/2/3 CS-like" evidence="4">
    <location>
        <begin position="314"/>
        <end position="413"/>
    </location>
</feature>
<evidence type="ECO:0000256" key="1">
    <source>
        <dbReference type="ARBA" id="ARBA00008511"/>
    </source>
</evidence>
<evidence type="ECO:0000313" key="6">
    <source>
        <dbReference type="Proteomes" id="UP000193411"/>
    </source>
</evidence>
<accession>A0A1Y2HIG5</accession>
<dbReference type="InterPro" id="IPR012981">
    <property type="entry name" value="PIH1_N"/>
</dbReference>
<feature type="non-terminal residue" evidence="5">
    <location>
        <position position="416"/>
    </location>
</feature>
<feature type="domain" description="PIH1 N-terminal" evidence="3">
    <location>
        <begin position="217"/>
        <end position="283"/>
    </location>
</feature>
<organism evidence="5 6">
    <name type="scientific">Catenaria anguillulae PL171</name>
    <dbReference type="NCBI Taxonomy" id="765915"/>
    <lineage>
        <taxon>Eukaryota</taxon>
        <taxon>Fungi</taxon>
        <taxon>Fungi incertae sedis</taxon>
        <taxon>Blastocladiomycota</taxon>
        <taxon>Blastocladiomycetes</taxon>
        <taxon>Blastocladiales</taxon>
        <taxon>Catenariaceae</taxon>
        <taxon>Catenaria</taxon>
    </lineage>
</organism>
<evidence type="ECO:0000259" key="3">
    <source>
        <dbReference type="Pfam" id="PF08190"/>
    </source>
</evidence>
<sequence>MTATRRVPIMEPRKTTHQTSSAHELLIAIAFYQQSRLGIMLQPIDLNSPGKEPIELTQEELHKFEEAFKNPEFRNLFRSYLDDISSPETRQKYEAQITELERERGNSIRWVRPTGRFTFQTRLLNKHQQPQCLMTAAFQGHDTDIVMVNVASSPEISPPVSKRAASKGARGTIWSIPHSITPPRPGVHGSENSGNFLHCVLFHFISNVKLTLHSALPACIIIDVIFHPDAFKQASMADTLISTAIESISTKLLLQLSTIFSKLESQTYVGIPINTVIREQNNKPTSKNAPCESPTTTSSISPTGPKQRNNALEEPRHSITHQHKVNIQDFASGMGSTVATHPPRPEALLVRFDLPKVARVEQIDVDVHDKSVILTVPGQYHCVLPLPYNVDSNDCAAKWIGSKSILEIHCPVQPYA</sequence>
<evidence type="ECO:0000256" key="2">
    <source>
        <dbReference type="SAM" id="MobiDB-lite"/>
    </source>
</evidence>